<keyword evidence="2" id="KW-0732">Signal</keyword>
<evidence type="ECO:0000313" key="4">
    <source>
        <dbReference type="Proteomes" id="UP001489897"/>
    </source>
</evidence>
<dbReference type="RefSeq" id="WP_342946245.1">
    <property type="nucleotide sequence ID" value="NZ_JAYMRV010000002.1"/>
</dbReference>
<evidence type="ECO:0000256" key="1">
    <source>
        <dbReference type="SAM" id="MobiDB-lite"/>
    </source>
</evidence>
<reference evidence="3 4" key="1">
    <citation type="submission" date="2024-01" db="EMBL/GenBank/DDBJ databases">
        <title>The diversity of rhizobia nodulating Mimosa spp. in eleven states of Brazil covering several biomes is determined by host plant, location, and edaphic factors.</title>
        <authorList>
            <person name="Rouws L."/>
            <person name="Barauna A."/>
            <person name="Beukes C."/>
            <person name="De Faria S.M."/>
            <person name="Gross E."/>
            <person name="Dos Reis Junior F.B."/>
            <person name="Simon M."/>
            <person name="Maluk M."/>
            <person name="Odee D.W."/>
            <person name="Kenicer G."/>
            <person name="Young J.P.W."/>
            <person name="Reis V.M."/>
            <person name="Zilli J."/>
            <person name="James E.K."/>
        </authorList>
    </citation>
    <scope>NUCLEOTIDE SEQUENCE [LARGE SCALE GENOMIC DNA]</scope>
    <source>
        <strain evidence="3 4">JPY167</strain>
    </source>
</reference>
<evidence type="ECO:0000313" key="3">
    <source>
        <dbReference type="EMBL" id="MEM5420768.1"/>
    </source>
</evidence>
<feature type="signal peptide" evidence="2">
    <location>
        <begin position="1"/>
        <end position="21"/>
    </location>
</feature>
<dbReference type="Proteomes" id="UP001489897">
    <property type="component" value="Unassembled WGS sequence"/>
</dbReference>
<feature type="region of interest" description="Disordered" evidence="1">
    <location>
        <begin position="22"/>
        <end position="77"/>
    </location>
</feature>
<protein>
    <submittedName>
        <fullName evidence="3">Uncharacterized protein</fullName>
    </submittedName>
</protein>
<dbReference type="EMBL" id="JAYMRV010000002">
    <property type="protein sequence ID" value="MEM5420768.1"/>
    <property type="molecule type" value="Genomic_DNA"/>
</dbReference>
<feature type="chain" id="PRO_5046317294" evidence="2">
    <location>
        <begin position="22"/>
        <end position="88"/>
    </location>
</feature>
<keyword evidence="4" id="KW-1185">Reference proteome</keyword>
<gene>
    <name evidence="3" type="ORF">VSR73_06795</name>
</gene>
<name>A0ABU9RL54_9BURK</name>
<proteinExistence type="predicted"/>
<feature type="compositionally biased region" description="Low complexity" evidence="1">
    <location>
        <begin position="40"/>
        <end position="57"/>
    </location>
</feature>
<evidence type="ECO:0000256" key="2">
    <source>
        <dbReference type="SAM" id="SignalP"/>
    </source>
</evidence>
<accession>A0ABU9RL54</accession>
<organism evidence="3 4">
    <name type="scientific">Paraburkholderia ferrariae</name>
    <dbReference type="NCBI Taxonomy" id="386056"/>
    <lineage>
        <taxon>Bacteria</taxon>
        <taxon>Pseudomonadati</taxon>
        <taxon>Pseudomonadota</taxon>
        <taxon>Betaproteobacteria</taxon>
        <taxon>Burkholderiales</taxon>
        <taxon>Burkholderiaceae</taxon>
        <taxon>Paraburkholderia</taxon>
    </lineage>
</organism>
<sequence>MTLRLALIATCVAAVAAVAAAAPGTARAKDEPVSQERAHQTMTDDADASAQASTDMSYGGTPDTHSASGHRTGKMCWPRPDCDVFFGH</sequence>
<comment type="caution">
    <text evidence="3">The sequence shown here is derived from an EMBL/GenBank/DDBJ whole genome shotgun (WGS) entry which is preliminary data.</text>
</comment>
<feature type="compositionally biased region" description="Basic and acidic residues" evidence="1">
    <location>
        <begin position="27"/>
        <end position="39"/>
    </location>
</feature>